<reference evidence="1" key="2">
    <citation type="submission" date="2006-05" db="EMBL/GenBank/DDBJ databases">
        <title>Sequencing of the draft genome and assembly of Desulfuromonas acetoxidans DSM 684.</title>
        <authorList>
            <consortium name="US DOE Joint Genome Institute (JGI-PGF)"/>
            <person name="Copeland A."/>
            <person name="Lucas S."/>
            <person name="Lapidus A."/>
            <person name="Barry K."/>
            <person name="Detter J.C."/>
            <person name="Glavina del Rio T."/>
            <person name="Hammon N."/>
            <person name="Israni S."/>
            <person name="Dalin E."/>
            <person name="Tice H."/>
            <person name="Bruce D."/>
            <person name="Pitluck S."/>
            <person name="Richardson P."/>
        </authorList>
    </citation>
    <scope>NUCLEOTIDE SEQUENCE [LARGE SCALE GENOMIC DNA]</scope>
    <source>
        <strain evidence="1">DSM 684</strain>
    </source>
</reference>
<proteinExistence type="predicted"/>
<dbReference type="RefSeq" id="WP_005997350.1">
    <property type="nucleotide sequence ID" value="NZ_AAEW02000001.1"/>
</dbReference>
<gene>
    <name evidence="1" type="ORF">Dace_3025</name>
</gene>
<organism evidence="1 2">
    <name type="scientific">Desulfuromonas acetoxidans (strain DSM 684 / 11070)</name>
    <dbReference type="NCBI Taxonomy" id="281689"/>
    <lineage>
        <taxon>Bacteria</taxon>
        <taxon>Pseudomonadati</taxon>
        <taxon>Thermodesulfobacteriota</taxon>
        <taxon>Desulfuromonadia</taxon>
        <taxon>Desulfuromonadales</taxon>
        <taxon>Desulfuromonadaceae</taxon>
        <taxon>Desulfuromonas</taxon>
    </lineage>
</organism>
<sequence>MSDKKKKKKKDSQLLIRINSEERDRFVALCDDLDTSAAREIRKFIKAFMREHDATENE</sequence>
<keyword evidence="2" id="KW-1185">Reference proteome</keyword>
<dbReference type="AlphaFoldDB" id="Q1K4E4"/>
<evidence type="ECO:0000313" key="2">
    <source>
        <dbReference type="Proteomes" id="UP000005695"/>
    </source>
</evidence>
<comment type="caution">
    <text evidence="1">The sequence shown here is derived from an EMBL/GenBank/DDBJ whole genome shotgun (WGS) entry which is preliminary data.</text>
</comment>
<dbReference type="EMBL" id="AAEW02000001">
    <property type="protein sequence ID" value="EAT17159.1"/>
    <property type="molecule type" value="Genomic_DNA"/>
</dbReference>
<reference evidence="1" key="1">
    <citation type="submission" date="2006-05" db="EMBL/GenBank/DDBJ databases">
        <title>Annotation of the draft genome assembly of Desulfuromonas acetoxidans DSM 684.</title>
        <authorList>
            <consortium name="US DOE Joint Genome Institute (JGI-ORNL)"/>
            <person name="Larimer F."/>
            <person name="Land M."/>
            <person name="Hauser L."/>
        </authorList>
    </citation>
    <scope>NUCLEOTIDE SEQUENCE [LARGE SCALE GENOMIC DNA]</scope>
    <source>
        <strain evidence="1">DSM 684</strain>
    </source>
</reference>
<evidence type="ECO:0000313" key="1">
    <source>
        <dbReference type="EMBL" id="EAT17159.1"/>
    </source>
</evidence>
<accession>Q1K4E4</accession>
<dbReference type="Proteomes" id="UP000005695">
    <property type="component" value="Unassembled WGS sequence"/>
</dbReference>
<name>Q1K4E4_DESA6</name>
<protein>
    <submittedName>
        <fullName evidence="1">Uncharacterized protein</fullName>
    </submittedName>
</protein>